<evidence type="ECO:0000313" key="2">
    <source>
        <dbReference type="EMBL" id="KAK6793813.1"/>
    </source>
</evidence>
<name>A0AAN8YLZ2_SOLBU</name>
<keyword evidence="3" id="KW-1185">Reference proteome</keyword>
<proteinExistence type="predicted"/>
<comment type="caution">
    <text evidence="2">The sequence shown here is derived from an EMBL/GenBank/DDBJ whole genome shotgun (WGS) entry which is preliminary data.</text>
</comment>
<feature type="region of interest" description="Disordered" evidence="1">
    <location>
        <begin position="65"/>
        <end position="88"/>
    </location>
</feature>
<dbReference type="Proteomes" id="UP001371456">
    <property type="component" value="Unassembled WGS sequence"/>
</dbReference>
<evidence type="ECO:0000313" key="3">
    <source>
        <dbReference type="Proteomes" id="UP001371456"/>
    </source>
</evidence>
<evidence type="ECO:0000256" key="1">
    <source>
        <dbReference type="SAM" id="MobiDB-lite"/>
    </source>
</evidence>
<feature type="compositionally biased region" description="Acidic residues" evidence="1">
    <location>
        <begin position="68"/>
        <end position="88"/>
    </location>
</feature>
<gene>
    <name evidence="2" type="ORF">RDI58_007266</name>
</gene>
<accession>A0AAN8YLZ2</accession>
<dbReference type="EMBL" id="JBANQN010000003">
    <property type="protein sequence ID" value="KAK6793813.1"/>
    <property type="molecule type" value="Genomic_DNA"/>
</dbReference>
<dbReference type="AlphaFoldDB" id="A0AAN8YLZ2"/>
<organism evidence="2 3">
    <name type="scientific">Solanum bulbocastanum</name>
    <name type="common">Wild potato</name>
    <dbReference type="NCBI Taxonomy" id="147425"/>
    <lineage>
        <taxon>Eukaryota</taxon>
        <taxon>Viridiplantae</taxon>
        <taxon>Streptophyta</taxon>
        <taxon>Embryophyta</taxon>
        <taxon>Tracheophyta</taxon>
        <taxon>Spermatophyta</taxon>
        <taxon>Magnoliopsida</taxon>
        <taxon>eudicotyledons</taxon>
        <taxon>Gunneridae</taxon>
        <taxon>Pentapetalae</taxon>
        <taxon>asterids</taxon>
        <taxon>lamiids</taxon>
        <taxon>Solanales</taxon>
        <taxon>Solanaceae</taxon>
        <taxon>Solanoideae</taxon>
        <taxon>Solaneae</taxon>
        <taxon>Solanum</taxon>
    </lineage>
</organism>
<reference evidence="2 3" key="1">
    <citation type="submission" date="2024-02" db="EMBL/GenBank/DDBJ databases">
        <title>de novo genome assembly of Solanum bulbocastanum strain 11H21.</title>
        <authorList>
            <person name="Hosaka A.J."/>
        </authorList>
    </citation>
    <scope>NUCLEOTIDE SEQUENCE [LARGE SCALE GENOMIC DNA]</scope>
    <source>
        <tissue evidence="2">Young leaves</tissue>
    </source>
</reference>
<sequence>MFILLQCYYVFKYYYVFWTALSEEPVATFSTSPPFTTTPPFNIATADGATVDVVGDDDIYVGPAGPDFSEEEVMGSDYSTEDSVESEA</sequence>
<protein>
    <submittedName>
        <fullName evidence="2">Uncharacterized protein</fullName>
    </submittedName>
</protein>